<reference evidence="3 4" key="1">
    <citation type="journal article" date="2015" name="Genome Biol. Evol.">
        <title>The genome of winter moth (Operophtera brumata) provides a genomic perspective on sexual dimorphism and phenology.</title>
        <authorList>
            <person name="Derks M.F."/>
            <person name="Smit S."/>
            <person name="Salis L."/>
            <person name="Schijlen E."/>
            <person name="Bossers A."/>
            <person name="Mateman C."/>
            <person name="Pijl A.S."/>
            <person name="de Ridder D."/>
            <person name="Groenen M.A."/>
            <person name="Visser M.E."/>
            <person name="Megens H.J."/>
        </authorList>
    </citation>
    <scope>NUCLEOTIDE SEQUENCE [LARGE SCALE GENOMIC DNA]</scope>
    <source>
        <strain evidence="3">WM2013NL</strain>
        <tissue evidence="3">Head and thorax</tissue>
    </source>
</reference>
<accession>A0A0L7KPN2</accession>
<dbReference type="GO" id="GO:0006629">
    <property type="term" value="P:lipid metabolic process"/>
    <property type="evidence" value="ECO:0007669"/>
    <property type="project" value="UniProtKB-ARBA"/>
</dbReference>
<dbReference type="Pfam" id="PF13561">
    <property type="entry name" value="adh_short_C2"/>
    <property type="match status" value="1"/>
</dbReference>
<dbReference type="Proteomes" id="UP000037510">
    <property type="component" value="Unassembled WGS sequence"/>
</dbReference>
<dbReference type="PROSITE" id="PS00061">
    <property type="entry name" value="ADH_SHORT"/>
    <property type="match status" value="1"/>
</dbReference>
<dbReference type="PRINTS" id="PR00081">
    <property type="entry name" value="GDHRDH"/>
</dbReference>
<dbReference type="STRING" id="104452.A0A0L7KPN2"/>
<dbReference type="PANTHER" id="PTHR43975:SF2">
    <property type="entry name" value="EG:BACR7A4.14 PROTEIN-RELATED"/>
    <property type="match status" value="1"/>
</dbReference>
<dbReference type="EMBL" id="JTDY01007623">
    <property type="protein sequence ID" value="KOB65070.1"/>
    <property type="molecule type" value="Genomic_DNA"/>
</dbReference>
<organism evidence="3 4">
    <name type="scientific">Operophtera brumata</name>
    <name type="common">Winter moth</name>
    <name type="synonym">Phalaena brumata</name>
    <dbReference type="NCBI Taxonomy" id="104452"/>
    <lineage>
        <taxon>Eukaryota</taxon>
        <taxon>Metazoa</taxon>
        <taxon>Ecdysozoa</taxon>
        <taxon>Arthropoda</taxon>
        <taxon>Hexapoda</taxon>
        <taxon>Insecta</taxon>
        <taxon>Pterygota</taxon>
        <taxon>Neoptera</taxon>
        <taxon>Endopterygota</taxon>
        <taxon>Lepidoptera</taxon>
        <taxon>Glossata</taxon>
        <taxon>Ditrysia</taxon>
        <taxon>Geometroidea</taxon>
        <taxon>Geometridae</taxon>
        <taxon>Larentiinae</taxon>
        <taxon>Operophtera</taxon>
    </lineage>
</organism>
<name>A0A0L7KPN2_OPEBR</name>
<dbReference type="PRINTS" id="PR00080">
    <property type="entry name" value="SDRFAMILY"/>
</dbReference>
<evidence type="ECO:0000256" key="1">
    <source>
        <dbReference type="ARBA" id="ARBA00023002"/>
    </source>
</evidence>
<dbReference type="PANTHER" id="PTHR43975">
    <property type="entry name" value="ZGC:101858"/>
    <property type="match status" value="1"/>
</dbReference>
<sequence length="254" mass="27235">MDFSNKVVIITGASSGIGASVAVLYAKQSAKLVLTGRNEQSLNTISKQCEEVNGIKPLIVKADVTDDNDIKKIVLNTIEHFGRIDVLVNNAGVGVRASILDGVKPFDEAIATNIRSAYLLTSLATPYLIESKGNVVNVSSVAAFGPIKGVDFLPYCISKAAMDQFTKCVALELGPQGVRVNSVNPGCTRTPFAEAAGFTKDNVTQLYTQRAESYPLRKVAERDEVADLILYLSSDRARSITGSVYVIDNGEMLV</sequence>
<feature type="domain" description="Ketoreductase" evidence="2">
    <location>
        <begin position="6"/>
        <end position="186"/>
    </location>
</feature>
<dbReference type="InterPro" id="IPR002347">
    <property type="entry name" value="SDR_fam"/>
</dbReference>
<protein>
    <submittedName>
        <fullName evidence="3">Short-chain dehydrogenase</fullName>
    </submittedName>
</protein>
<keyword evidence="4" id="KW-1185">Reference proteome</keyword>
<gene>
    <name evidence="3" type="ORF">OBRU01_23276</name>
</gene>
<dbReference type="AlphaFoldDB" id="A0A0L7KPN2"/>
<dbReference type="FunFam" id="3.40.50.720:FF:000084">
    <property type="entry name" value="Short-chain dehydrogenase reductase"/>
    <property type="match status" value="1"/>
</dbReference>
<dbReference type="InterPro" id="IPR036291">
    <property type="entry name" value="NAD(P)-bd_dom_sf"/>
</dbReference>
<dbReference type="SMART" id="SM00822">
    <property type="entry name" value="PKS_KR"/>
    <property type="match status" value="1"/>
</dbReference>
<dbReference type="Gene3D" id="3.40.50.720">
    <property type="entry name" value="NAD(P)-binding Rossmann-like Domain"/>
    <property type="match status" value="1"/>
</dbReference>
<comment type="caution">
    <text evidence="3">The sequence shown here is derived from an EMBL/GenBank/DDBJ whole genome shotgun (WGS) entry which is preliminary data.</text>
</comment>
<dbReference type="InterPro" id="IPR020904">
    <property type="entry name" value="Sc_DH/Rdtase_CS"/>
</dbReference>
<proteinExistence type="predicted"/>
<evidence type="ECO:0000313" key="4">
    <source>
        <dbReference type="Proteomes" id="UP000037510"/>
    </source>
</evidence>
<dbReference type="InterPro" id="IPR057326">
    <property type="entry name" value="KR_dom"/>
</dbReference>
<dbReference type="GO" id="GO:0016491">
    <property type="term" value="F:oxidoreductase activity"/>
    <property type="evidence" value="ECO:0007669"/>
    <property type="project" value="UniProtKB-KW"/>
</dbReference>
<evidence type="ECO:0000259" key="2">
    <source>
        <dbReference type="SMART" id="SM00822"/>
    </source>
</evidence>
<keyword evidence="1" id="KW-0560">Oxidoreductase</keyword>
<dbReference type="SUPFAM" id="SSF51735">
    <property type="entry name" value="NAD(P)-binding Rossmann-fold domains"/>
    <property type="match status" value="1"/>
</dbReference>
<evidence type="ECO:0000313" key="3">
    <source>
        <dbReference type="EMBL" id="KOB65070.1"/>
    </source>
</evidence>